<dbReference type="Gene3D" id="1.10.10.60">
    <property type="entry name" value="Homeodomain-like"/>
    <property type="match status" value="1"/>
</dbReference>
<dbReference type="InterPro" id="IPR035418">
    <property type="entry name" value="AraC-bd_2"/>
</dbReference>
<dbReference type="InterPro" id="IPR050204">
    <property type="entry name" value="AraC_XylS_family_regulators"/>
</dbReference>
<dbReference type="OrthoDB" id="252470at2"/>
<gene>
    <name evidence="5" type="ORF">MMSR116_20840</name>
</gene>
<accession>A0A6B9FSU3</accession>
<dbReference type="InterPro" id="IPR009057">
    <property type="entry name" value="Homeodomain-like_sf"/>
</dbReference>
<evidence type="ECO:0000259" key="4">
    <source>
        <dbReference type="PROSITE" id="PS01124"/>
    </source>
</evidence>
<dbReference type="PROSITE" id="PS01124">
    <property type="entry name" value="HTH_ARAC_FAMILY_2"/>
    <property type="match status" value="1"/>
</dbReference>
<evidence type="ECO:0000313" key="5">
    <source>
        <dbReference type="EMBL" id="QGY04074.1"/>
    </source>
</evidence>
<dbReference type="SMART" id="SM00342">
    <property type="entry name" value="HTH_ARAC"/>
    <property type="match status" value="1"/>
</dbReference>
<dbReference type="GO" id="GO:0003700">
    <property type="term" value="F:DNA-binding transcription factor activity"/>
    <property type="evidence" value="ECO:0007669"/>
    <property type="project" value="InterPro"/>
</dbReference>
<protein>
    <submittedName>
        <fullName evidence="5">Helix-turn-helix domain-containing protein</fullName>
    </submittedName>
</protein>
<dbReference type="Pfam" id="PF12833">
    <property type="entry name" value="HTH_18"/>
    <property type="match status" value="1"/>
</dbReference>
<dbReference type="Proteomes" id="UP000012488">
    <property type="component" value="Chromosome"/>
</dbReference>
<dbReference type="PANTHER" id="PTHR46796">
    <property type="entry name" value="HTH-TYPE TRANSCRIPTIONAL ACTIVATOR RHAS-RELATED"/>
    <property type="match status" value="1"/>
</dbReference>
<dbReference type="InterPro" id="IPR020449">
    <property type="entry name" value="Tscrpt_reg_AraC-type_HTH"/>
</dbReference>
<evidence type="ECO:0000256" key="3">
    <source>
        <dbReference type="ARBA" id="ARBA00023163"/>
    </source>
</evidence>
<proteinExistence type="predicted"/>
<keyword evidence="3" id="KW-0804">Transcription</keyword>
<dbReference type="Pfam" id="PF14525">
    <property type="entry name" value="AraC_binding_2"/>
    <property type="match status" value="1"/>
</dbReference>
<evidence type="ECO:0000313" key="6">
    <source>
        <dbReference type="Proteomes" id="UP000012488"/>
    </source>
</evidence>
<organism evidence="5 6">
    <name type="scientific">Methylobacterium mesophilicum SR1.6/6</name>
    <dbReference type="NCBI Taxonomy" id="908290"/>
    <lineage>
        <taxon>Bacteria</taxon>
        <taxon>Pseudomonadati</taxon>
        <taxon>Pseudomonadota</taxon>
        <taxon>Alphaproteobacteria</taxon>
        <taxon>Hyphomicrobiales</taxon>
        <taxon>Methylobacteriaceae</taxon>
        <taxon>Methylobacterium</taxon>
    </lineage>
</organism>
<dbReference type="InterPro" id="IPR018060">
    <property type="entry name" value="HTH_AraC"/>
</dbReference>
<dbReference type="AlphaFoldDB" id="A0A6B9FSU3"/>
<evidence type="ECO:0000256" key="1">
    <source>
        <dbReference type="ARBA" id="ARBA00023015"/>
    </source>
</evidence>
<dbReference type="PANTHER" id="PTHR46796:SF6">
    <property type="entry name" value="ARAC SUBFAMILY"/>
    <property type="match status" value="1"/>
</dbReference>
<keyword evidence="1" id="KW-0805">Transcription regulation</keyword>
<dbReference type="EMBL" id="CP043538">
    <property type="protein sequence ID" value="QGY04074.1"/>
    <property type="molecule type" value="Genomic_DNA"/>
</dbReference>
<feature type="domain" description="HTH araC/xylS-type" evidence="4">
    <location>
        <begin position="214"/>
        <end position="315"/>
    </location>
</feature>
<dbReference type="SUPFAM" id="SSF46689">
    <property type="entry name" value="Homeodomain-like"/>
    <property type="match status" value="1"/>
</dbReference>
<dbReference type="RefSeq" id="WP_039893889.1">
    <property type="nucleotide sequence ID" value="NZ_CP043538.1"/>
</dbReference>
<sequence>MKTIFSTAEVQSKERFRKWREICEDRLVPMAQNCLSDEPFDATIEGASVGNLAFTKFSLRNLRAATTPQTLRHENNKTDFLFMSIVLHGTVRASQYGQSTTDNAGDFSVRDTNTPWTIEHNGYSEVLAIQIPRQRLEGMLGSTRRFAGLTVGGSLPTTTLTWSFLRNLLSVGDRLVPEAAERMASTGIDLVAASLAERMAMEPPKALHGTLIVQRARAYVAAHFGDPALGPAEVAAAVGVSLRHLQALFREDGHNIAAWIWQLRLEKAAQRLSDPACLHLQLGEVAYRCGFADQAHFSRRFRDRYAMSPRAYRHTAALSRAAGLQP</sequence>
<dbReference type="InterPro" id="IPR018062">
    <property type="entry name" value="HTH_AraC-typ_CS"/>
</dbReference>
<reference evidence="5 6" key="2">
    <citation type="journal article" date="2013" name="Genome Announc.">
        <title>Draft Genome Sequence of Methylobacterium mesophilicum Strain SR1.6/6, Isolated from Citrus sinensis.</title>
        <authorList>
            <person name="Marinho Almeida D."/>
            <person name="Dini-Andreote F."/>
            <person name="Camargo Neves A.A."/>
            <person name="Juca Ramos R.T."/>
            <person name="Andreote F.D."/>
            <person name="Carneiro A.R."/>
            <person name="Oliveira de Souza Lima A."/>
            <person name="Caracciolo Gomes de Sa P.H."/>
            <person name="Ribeiro Barbosa M.S."/>
            <person name="Araujo W.L."/>
            <person name="Silva A."/>
        </authorList>
    </citation>
    <scope>NUCLEOTIDE SEQUENCE [LARGE SCALE GENOMIC DNA]</scope>
    <source>
        <strain evidence="5 6">SR1.6/6</strain>
    </source>
</reference>
<name>A0A6B9FSU3_9HYPH</name>
<evidence type="ECO:0000256" key="2">
    <source>
        <dbReference type="ARBA" id="ARBA00023125"/>
    </source>
</evidence>
<dbReference type="GO" id="GO:0043565">
    <property type="term" value="F:sequence-specific DNA binding"/>
    <property type="evidence" value="ECO:0007669"/>
    <property type="project" value="InterPro"/>
</dbReference>
<reference evidence="5 6" key="1">
    <citation type="journal article" date="2012" name="Genet. Mol. Biol.">
        <title>Analysis of 16S rRNA and mxaF genes revealing insights into Methylobacterium niche-specific plant association.</title>
        <authorList>
            <person name="Dourado M.N."/>
            <person name="Andreote F.D."/>
            <person name="Dini-Andreote F."/>
            <person name="Conti R."/>
            <person name="Araujo J.M."/>
            <person name="Araujo W.L."/>
        </authorList>
    </citation>
    <scope>NUCLEOTIDE SEQUENCE [LARGE SCALE GENOMIC DNA]</scope>
    <source>
        <strain evidence="5 6">SR1.6/6</strain>
    </source>
</reference>
<dbReference type="PRINTS" id="PR00032">
    <property type="entry name" value="HTHARAC"/>
</dbReference>
<keyword evidence="2" id="KW-0238">DNA-binding</keyword>
<dbReference type="PROSITE" id="PS00041">
    <property type="entry name" value="HTH_ARAC_FAMILY_1"/>
    <property type="match status" value="1"/>
</dbReference>
<dbReference type="KEGG" id="mmes:MMSR116_20840"/>